<dbReference type="KEGG" id="seme:MIZ01_1008"/>
<evidence type="ECO:0000259" key="13">
    <source>
        <dbReference type="Pfam" id="PF26002"/>
    </source>
</evidence>
<dbReference type="InterPro" id="IPR050739">
    <property type="entry name" value="MFP"/>
</dbReference>
<evidence type="ECO:0000256" key="4">
    <source>
        <dbReference type="ARBA" id="ARBA00022475"/>
    </source>
</evidence>
<keyword evidence="10" id="KW-0175">Coiled coil</keyword>
<dbReference type="PANTHER" id="PTHR30386:SF26">
    <property type="entry name" value="TRANSPORT PROTEIN COMB"/>
    <property type="match status" value="1"/>
</dbReference>
<keyword evidence="6" id="KW-0812">Transmembrane</keyword>
<evidence type="ECO:0000256" key="11">
    <source>
        <dbReference type="SAM" id="MobiDB-lite"/>
    </source>
</evidence>
<keyword evidence="15" id="KW-1185">Reference proteome</keyword>
<evidence type="ECO:0000256" key="5">
    <source>
        <dbReference type="ARBA" id="ARBA00022519"/>
    </source>
</evidence>
<dbReference type="GO" id="GO:0015031">
    <property type="term" value="P:protein transport"/>
    <property type="evidence" value="ECO:0007669"/>
    <property type="project" value="InterPro"/>
</dbReference>
<protein>
    <recommendedName>
        <fullName evidence="9">Membrane fusion protein (MFP) family protein</fullName>
    </recommendedName>
</protein>
<evidence type="ECO:0000313" key="15">
    <source>
        <dbReference type="Proteomes" id="UP001320326"/>
    </source>
</evidence>
<comment type="similarity">
    <text evidence="2 9">Belongs to the membrane fusion protein (MFP) (TC 8.A.1) family.</text>
</comment>
<feature type="coiled-coil region" evidence="10">
    <location>
        <begin position="158"/>
        <end position="192"/>
    </location>
</feature>
<dbReference type="PRINTS" id="PR01490">
    <property type="entry name" value="RTXTOXIND"/>
</dbReference>
<organism evidence="14 15">
    <name type="scientific">Sideroxyarcus emersonii</name>
    <dbReference type="NCBI Taxonomy" id="2764705"/>
    <lineage>
        <taxon>Bacteria</taxon>
        <taxon>Pseudomonadati</taxon>
        <taxon>Pseudomonadota</taxon>
        <taxon>Betaproteobacteria</taxon>
        <taxon>Nitrosomonadales</taxon>
        <taxon>Gallionellaceae</taxon>
        <taxon>Sideroxyarcus</taxon>
    </lineage>
</organism>
<dbReference type="Proteomes" id="UP001320326">
    <property type="component" value="Chromosome"/>
</dbReference>
<evidence type="ECO:0000256" key="2">
    <source>
        <dbReference type="ARBA" id="ARBA00009477"/>
    </source>
</evidence>
<accession>A0AAN1X989</accession>
<dbReference type="SUPFAM" id="SSF111369">
    <property type="entry name" value="HlyD-like secretion proteins"/>
    <property type="match status" value="1"/>
</dbReference>
<evidence type="ECO:0000256" key="6">
    <source>
        <dbReference type="ARBA" id="ARBA00022692"/>
    </source>
</evidence>
<dbReference type="RefSeq" id="WP_237248365.1">
    <property type="nucleotide sequence ID" value="NZ_AP023423.1"/>
</dbReference>
<keyword evidence="4 9" id="KW-1003">Cell membrane</keyword>
<dbReference type="Pfam" id="PF25994">
    <property type="entry name" value="HH_AprE"/>
    <property type="match status" value="1"/>
</dbReference>
<keyword evidence="8" id="KW-0472">Membrane</keyword>
<dbReference type="PANTHER" id="PTHR30386">
    <property type="entry name" value="MEMBRANE FUSION SUBUNIT OF EMRAB-TOLC MULTIDRUG EFFLUX PUMP"/>
    <property type="match status" value="1"/>
</dbReference>
<sequence length="455" mass="50215">MTNKSPVLSPEALDFAPGLLAIQESPPARLPRAVMYTVSSLFAILVLWSVFGKLNVIASAEGRLVPQTYVKIVQPADAGIVQEILVKEGEAVQAGQVLMRMDTKLAEADAKTIGNDLAIRSLQLRRIDAELSGKPLLKKTGDPDDLFRHVEAQYRDHRQSYLDALEQAQAALSKSQREYDSAKEVLAKLVETTPILKQQAEAYADMGKEGYAPQVTVRDKQREYLEKAQDLRAQEATVAGLEAAINQAQKQIDMITSKYRSDLRNERMDAEGQYRKLGQDWVKQEHKNELLELRAPQAGIVNDLATHTVGTVVSPGTVLLSIVPKNEALVAEVSVKNDDVGFVYPQQRVKVKLAAYPFEEYGMLDGEVIHIGPDASAPDSQQQQGKDGNGSKQQQPSIYKAIVALDQQTLEAEGKQHKLVAGMQVVAEINQGRRTVLQYLLSPVIKTFDESGHER</sequence>
<dbReference type="Gene3D" id="2.40.50.100">
    <property type="match status" value="1"/>
</dbReference>
<dbReference type="Gene3D" id="2.40.30.170">
    <property type="match status" value="1"/>
</dbReference>
<evidence type="ECO:0000259" key="12">
    <source>
        <dbReference type="Pfam" id="PF25994"/>
    </source>
</evidence>
<feature type="region of interest" description="Disordered" evidence="11">
    <location>
        <begin position="370"/>
        <end position="394"/>
    </location>
</feature>
<evidence type="ECO:0000256" key="10">
    <source>
        <dbReference type="SAM" id="Coils"/>
    </source>
</evidence>
<keyword evidence="7" id="KW-1133">Transmembrane helix</keyword>
<evidence type="ECO:0000256" key="1">
    <source>
        <dbReference type="ARBA" id="ARBA00004377"/>
    </source>
</evidence>
<evidence type="ECO:0000256" key="8">
    <source>
        <dbReference type="ARBA" id="ARBA00023136"/>
    </source>
</evidence>
<gene>
    <name evidence="14" type="ORF">MIZ01_1008</name>
</gene>
<keyword evidence="5 9" id="KW-0997">Cell inner membrane</keyword>
<dbReference type="Pfam" id="PF26002">
    <property type="entry name" value="Beta-barrel_AprE"/>
    <property type="match status" value="1"/>
</dbReference>
<name>A0AAN1X989_9PROT</name>
<dbReference type="AlphaFoldDB" id="A0AAN1X989"/>
<dbReference type="InterPro" id="IPR058982">
    <property type="entry name" value="Beta-barrel_AprE"/>
</dbReference>
<evidence type="ECO:0000256" key="3">
    <source>
        <dbReference type="ARBA" id="ARBA00022448"/>
    </source>
</evidence>
<feature type="coiled-coil region" evidence="10">
    <location>
        <begin position="231"/>
        <end position="280"/>
    </location>
</feature>
<evidence type="ECO:0000256" key="7">
    <source>
        <dbReference type="ARBA" id="ARBA00022989"/>
    </source>
</evidence>
<comment type="subcellular location">
    <subcellularLocation>
        <location evidence="1 9">Cell inner membrane</location>
        <topology evidence="1 9">Single-pass membrane protein</topology>
    </subcellularLocation>
</comment>
<feature type="compositionally biased region" description="Polar residues" evidence="11">
    <location>
        <begin position="378"/>
        <end position="394"/>
    </location>
</feature>
<dbReference type="InterPro" id="IPR010129">
    <property type="entry name" value="T1SS_HlyD"/>
</dbReference>
<keyword evidence="3 9" id="KW-0813">Transport</keyword>
<reference evidence="14 15" key="1">
    <citation type="journal article" date="2022" name="Int. J. Syst. Evol. Microbiol.">
        <title>&lt;i&gt;Sideroxyarcus emersonii&lt;/i&gt; gen. nov. sp. nov., a neutrophilic, microaerobic iron- and thiosulfate-oxidizing bacterium isolated from iron-rich wetland sediment.</title>
        <authorList>
            <person name="Kato S."/>
            <person name="Itoh T."/>
            <person name="Iino T."/>
            <person name="Ohkuma M."/>
        </authorList>
    </citation>
    <scope>NUCLEOTIDE SEQUENCE [LARGE SCALE GENOMIC DNA]</scope>
    <source>
        <strain evidence="14 15">MIZ01</strain>
    </source>
</reference>
<dbReference type="EMBL" id="AP023423">
    <property type="protein sequence ID" value="BCK87236.1"/>
    <property type="molecule type" value="Genomic_DNA"/>
</dbReference>
<feature type="domain" description="AprE-like long alpha-helical hairpin" evidence="12">
    <location>
        <begin position="106"/>
        <end position="284"/>
    </location>
</feature>
<evidence type="ECO:0000313" key="14">
    <source>
        <dbReference type="EMBL" id="BCK87236.1"/>
    </source>
</evidence>
<feature type="domain" description="AprE-like beta-barrel" evidence="13">
    <location>
        <begin position="329"/>
        <end position="431"/>
    </location>
</feature>
<dbReference type="NCBIfam" id="TIGR01843">
    <property type="entry name" value="type_I_hlyD"/>
    <property type="match status" value="1"/>
</dbReference>
<dbReference type="InterPro" id="IPR058781">
    <property type="entry name" value="HH_AprE-like"/>
</dbReference>
<proteinExistence type="inferred from homology"/>
<evidence type="ECO:0000256" key="9">
    <source>
        <dbReference type="RuleBase" id="RU365093"/>
    </source>
</evidence>
<dbReference type="GO" id="GO:0005886">
    <property type="term" value="C:plasma membrane"/>
    <property type="evidence" value="ECO:0007669"/>
    <property type="project" value="UniProtKB-SubCell"/>
</dbReference>